<keyword evidence="1" id="KW-0812">Transmembrane</keyword>
<feature type="transmembrane region" description="Helical" evidence="1">
    <location>
        <begin position="73"/>
        <end position="91"/>
    </location>
</feature>
<evidence type="ECO:0000313" key="2">
    <source>
        <dbReference type="EMBL" id="MDC7716387.1"/>
    </source>
</evidence>
<evidence type="ECO:0000313" key="3">
    <source>
        <dbReference type="Proteomes" id="UP001219956"/>
    </source>
</evidence>
<gene>
    <name evidence="2" type="ORF">PQU95_04005</name>
</gene>
<evidence type="ECO:0008006" key="4">
    <source>
        <dbReference type="Google" id="ProtNLM"/>
    </source>
</evidence>
<feature type="transmembrane region" description="Helical" evidence="1">
    <location>
        <begin position="103"/>
        <end position="126"/>
    </location>
</feature>
<keyword evidence="1" id="KW-1133">Transmembrane helix</keyword>
<proteinExistence type="predicted"/>
<keyword evidence="1" id="KW-0472">Membrane</keyword>
<evidence type="ECO:0000256" key="1">
    <source>
        <dbReference type="SAM" id="Phobius"/>
    </source>
</evidence>
<dbReference type="Proteomes" id="UP001219956">
    <property type="component" value="Unassembled WGS sequence"/>
</dbReference>
<accession>A0ABT5IV51</accession>
<dbReference type="RefSeq" id="WP_272750796.1">
    <property type="nucleotide sequence ID" value="NZ_JAQQLF010000004.1"/>
</dbReference>
<dbReference type="EMBL" id="JAQQLF010000004">
    <property type="protein sequence ID" value="MDC7716387.1"/>
    <property type="molecule type" value="Genomic_DNA"/>
</dbReference>
<name>A0ABT5IV51_9NEIS</name>
<protein>
    <recommendedName>
        <fullName evidence="4">Metallophosphoesterase</fullName>
    </recommendedName>
</protein>
<organism evidence="2 3">
    <name type="scientific">Vogesella aquatica</name>
    <dbReference type="NCBI Taxonomy" id="2984206"/>
    <lineage>
        <taxon>Bacteria</taxon>
        <taxon>Pseudomonadati</taxon>
        <taxon>Pseudomonadota</taxon>
        <taxon>Betaproteobacteria</taxon>
        <taxon>Neisseriales</taxon>
        <taxon>Chromobacteriaceae</taxon>
        <taxon>Vogesella</taxon>
    </lineage>
</organism>
<comment type="caution">
    <text evidence="2">The sequence shown here is derived from an EMBL/GenBank/DDBJ whole genome shotgun (WGS) entry which is preliminary data.</text>
</comment>
<keyword evidence="3" id="KW-1185">Reference proteome</keyword>
<reference evidence="2 3" key="1">
    <citation type="submission" date="2023-01" db="EMBL/GenBank/DDBJ databases">
        <title>Novel species of the genus Vogesella isolated from rivers.</title>
        <authorList>
            <person name="Lu H."/>
        </authorList>
    </citation>
    <scope>NUCLEOTIDE SEQUENCE [LARGE SCALE GENOMIC DNA]</scope>
    <source>
        <strain evidence="2 3">DC21W</strain>
    </source>
</reference>
<sequence length="127" mass="13976">MVLLVITLLLLGNGLLMRWAVRRVVARGMPRRWRYLTLAYLPLLLLPVCYALFWARGGPGHFSHGLRAVLEPLIFPLYLGCPAVVAARVAASWPQRTLEAYLAGWLVAPCMPFCIVACACLLAGACL</sequence>
<feature type="transmembrane region" description="Helical" evidence="1">
    <location>
        <begin position="33"/>
        <end position="53"/>
    </location>
</feature>